<evidence type="ECO:0000259" key="2">
    <source>
        <dbReference type="PROSITE" id="PS51737"/>
    </source>
</evidence>
<gene>
    <name evidence="3" type="ORF">SAMN05661086_03515</name>
</gene>
<feature type="domain" description="Recombinase" evidence="2">
    <location>
        <begin position="136"/>
        <end position="262"/>
    </location>
</feature>
<proteinExistence type="predicted"/>
<dbReference type="Pfam" id="PF00239">
    <property type="entry name" value="Resolvase"/>
    <property type="match status" value="1"/>
</dbReference>
<sequence length="417" mass="48779">MAYYKKYIEEHSEYSFAGIFADEGITGTNTKKRDEFNRMIAECEKGNIQRIITKSISRFARNTLDCLQAVRRLKELGVGVYFEKENIDTLDDKGEVLLTILSSLAQDESRSISENCTWSIRKRYERGEVFINTSQFLGYDKDEEGNLVIHKKQAKIVKEIYQWYLDGWTASQIARELEKKRAVNWNGTTKWHESGITNILKNEKYKGDALLQKTYTLDFLSKKRVTNDGKVPQYYVEDNHPAIIDAEMWECVQLEAKRRKQYMNEHTLMGYSRCSNKNPFAFHVICGECGRGFGRVRWASSKGPRFVWQCGFRYHQKGIIGCHNRHIEDSTIELAFIRAWNHLVEDQSNYLEHWNALVKGDDLLKKYKAKQFIELSKNGRITEHVEWKLVLKVLDHIRIYESGEIVIAFLEGTECQF</sequence>
<keyword evidence="4" id="KW-1185">Reference proteome</keyword>
<dbReference type="GO" id="GO:0000150">
    <property type="term" value="F:DNA strand exchange activity"/>
    <property type="evidence" value="ECO:0007669"/>
    <property type="project" value="InterPro"/>
</dbReference>
<dbReference type="InterPro" id="IPR006119">
    <property type="entry name" value="Resolv_N"/>
</dbReference>
<dbReference type="InterPro" id="IPR050639">
    <property type="entry name" value="SSR_resolvase"/>
</dbReference>
<dbReference type="PROSITE" id="PS51736">
    <property type="entry name" value="RECOMBINASES_3"/>
    <property type="match status" value="1"/>
</dbReference>
<evidence type="ECO:0000259" key="1">
    <source>
        <dbReference type="PROSITE" id="PS51736"/>
    </source>
</evidence>
<dbReference type="InterPro" id="IPR025827">
    <property type="entry name" value="Zn_ribbon_recom_dom"/>
</dbReference>
<dbReference type="Gene3D" id="3.40.50.1390">
    <property type="entry name" value="Resolvase, N-terminal catalytic domain"/>
    <property type="match status" value="1"/>
</dbReference>
<feature type="domain" description="Resolvase/invertase-type recombinase catalytic" evidence="1">
    <location>
        <begin position="1"/>
        <end position="127"/>
    </location>
</feature>
<dbReference type="InterPro" id="IPR036162">
    <property type="entry name" value="Resolvase-like_N_sf"/>
</dbReference>
<dbReference type="InterPro" id="IPR011109">
    <property type="entry name" value="DNA_bind_recombinase_dom"/>
</dbReference>
<reference evidence="3 4" key="1">
    <citation type="submission" date="2016-10" db="EMBL/GenBank/DDBJ databases">
        <authorList>
            <person name="de Groot N.N."/>
        </authorList>
    </citation>
    <scope>NUCLEOTIDE SEQUENCE [LARGE SCALE GENOMIC DNA]</scope>
    <source>
        <strain evidence="3 4">743A</strain>
    </source>
</reference>
<dbReference type="Gene3D" id="3.90.1750.20">
    <property type="entry name" value="Putative Large Serine Recombinase, Chain B, Domain 2"/>
    <property type="match status" value="1"/>
</dbReference>
<evidence type="ECO:0000313" key="4">
    <source>
        <dbReference type="Proteomes" id="UP000199659"/>
    </source>
</evidence>
<dbReference type="InterPro" id="IPR038109">
    <property type="entry name" value="DNA_bind_recomb_sf"/>
</dbReference>
<dbReference type="SMART" id="SM00857">
    <property type="entry name" value="Resolvase"/>
    <property type="match status" value="1"/>
</dbReference>
<dbReference type="Proteomes" id="UP000199659">
    <property type="component" value="Unassembled WGS sequence"/>
</dbReference>
<name>A0A1I6LRR3_9FIRM</name>
<dbReference type="Pfam" id="PF13408">
    <property type="entry name" value="Zn_ribbon_recom"/>
    <property type="match status" value="1"/>
</dbReference>
<dbReference type="SUPFAM" id="SSF53041">
    <property type="entry name" value="Resolvase-like"/>
    <property type="match status" value="1"/>
</dbReference>
<accession>A0A1I6LRR3</accession>
<evidence type="ECO:0000313" key="3">
    <source>
        <dbReference type="EMBL" id="SFS06141.1"/>
    </source>
</evidence>
<dbReference type="EMBL" id="FOYZ01000020">
    <property type="protein sequence ID" value="SFS06141.1"/>
    <property type="molecule type" value="Genomic_DNA"/>
</dbReference>
<dbReference type="PROSITE" id="PS51737">
    <property type="entry name" value="RECOMBINASE_DNA_BIND"/>
    <property type="match status" value="1"/>
</dbReference>
<organism evidence="3 4">
    <name type="scientific">Anaeromicropila populeti</name>
    <dbReference type="NCBI Taxonomy" id="37658"/>
    <lineage>
        <taxon>Bacteria</taxon>
        <taxon>Bacillati</taxon>
        <taxon>Bacillota</taxon>
        <taxon>Clostridia</taxon>
        <taxon>Lachnospirales</taxon>
        <taxon>Lachnospiraceae</taxon>
        <taxon>Anaeromicropila</taxon>
    </lineage>
</organism>
<protein>
    <submittedName>
        <fullName evidence="3">Site-specific DNA recombinase</fullName>
    </submittedName>
</protein>
<dbReference type="CDD" id="cd00338">
    <property type="entry name" value="Ser_Recombinase"/>
    <property type="match status" value="1"/>
</dbReference>
<dbReference type="AlphaFoldDB" id="A0A1I6LRR3"/>
<dbReference type="GO" id="GO:0003677">
    <property type="term" value="F:DNA binding"/>
    <property type="evidence" value="ECO:0007669"/>
    <property type="project" value="InterPro"/>
</dbReference>
<dbReference type="PANTHER" id="PTHR30461">
    <property type="entry name" value="DNA-INVERTASE FROM LAMBDOID PROPHAGE"/>
    <property type="match status" value="1"/>
</dbReference>
<dbReference type="Pfam" id="PF07508">
    <property type="entry name" value="Recombinase"/>
    <property type="match status" value="1"/>
</dbReference>
<dbReference type="STRING" id="37658.SAMN05661086_03515"/>
<dbReference type="PANTHER" id="PTHR30461:SF23">
    <property type="entry name" value="DNA RECOMBINASE-RELATED"/>
    <property type="match status" value="1"/>
</dbReference>